<evidence type="ECO:0000259" key="7">
    <source>
        <dbReference type="PROSITE" id="PS50811"/>
    </source>
</evidence>
<feature type="region of interest" description="Disordered" evidence="6">
    <location>
        <begin position="471"/>
        <end position="499"/>
    </location>
</feature>
<dbReference type="InterPro" id="IPR003657">
    <property type="entry name" value="WRKY_dom"/>
</dbReference>
<keyword evidence="5" id="KW-0539">Nucleus</keyword>
<dbReference type="GO" id="GO:0005634">
    <property type="term" value="C:nucleus"/>
    <property type="evidence" value="ECO:0007669"/>
    <property type="project" value="UniProtKB-SubCell"/>
</dbReference>
<reference evidence="8 9" key="1">
    <citation type="journal article" date="2023" name="G3 (Bethesda)">
        <title>A chromosome-length genome assembly and annotation of blackberry (Rubus argutus, cv. 'Hillquist').</title>
        <authorList>
            <person name="Bruna T."/>
            <person name="Aryal R."/>
            <person name="Dudchenko O."/>
            <person name="Sargent D.J."/>
            <person name="Mead D."/>
            <person name="Buti M."/>
            <person name="Cavallini A."/>
            <person name="Hytonen T."/>
            <person name="Andres J."/>
            <person name="Pham M."/>
            <person name="Weisz D."/>
            <person name="Mascagni F."/>
            <person name="Usai G."/>
            <person name="Natali L."/>
            <person name="Bassil N."/>
            <person name="Fernandez G.E."/>
            <person name="Lomsadze A."/>
            <person name="Armour M."/>
            <person name="Olukolu B."/>
            <person name="Poorten T."/>
            <person name="Britton C."/>
            <person name="Davik J."/>
            <person name="Ashrafi H."/>
            <person name="Aiden E.L."/>
            <person name="Borodovsky M."/>
            <person name="Worthington M."/>
        </authorList>
    </citation>
    <scope>NUCLEOTIDE SEQUENCE [LARGE SCALE GENOMIC DNA]</scope>
    <source>
        <strain evidence="8">PI 553951</strain>
    </source>
</reference>
<dbReference type="Pfam" id="PF03106">
    <property type="entry name" value="WRKY"/>
    <property type="match status" value="1"/>
</dbReference>
<accession>A0AAW1WKM1</accession>
<feature type="region of interest" description="Disordered" evidence="6">
    <location>
        <begin position="1"/>
        <end position="44"/>
    </location>
</feature>
<keyword evidence="2" id="KW-0805">Transcription regulation</keyword>
<dbReference type="GO" id="GO:0003700">
    <property type="term" value="F:DNA-binding transcription factor activity"/>
    <property type="evidence" value="ECO:0007669"/>
    <property type="project" value="InterPro"/>
</dbReference>
<dbReference type="PANTHER" id="PTHR31429">
    <property type="entry name" value="WRKY TRANSCRIPTION FACTOR 36-RELATED"/>
    <property type="match status" value="1"/>
</dbReference>
<feature type="domain" description="WRKY" evidence="7">
    <location>
        <begin position="207"/>
        <end position="273"/>
    </location>
</feature>
<protein>
    <recommendedName>
        <fullName evidence="7">WRKY domain-containing protein</fullName>
    </recommendedName>
</protein>
<evidence type="ECO:0000256" key="2">
    <source>
        <dbReference type="ARBA" id="ARBA00023015"/>
    </source>
</evidence>
<evidence type="ECO:0000313" key="8">
    <source>
        <dbReference type="EMBL" id="KAK9925118.1"/>
    </source>
</evidence>
<dbReference type="AlphaFoldDB" id="A0AAW1WKM1"/>
<feature type="region of interest" description="Disordered" evidence="6">
    <location>
        <begin position="155"/>
        <end position="185"/>
    </location>
</feature>
<dbReference type="Proteomes" id="UP001457282">
    <property type="component" value="Unassembled WGS sequence"/>
</dbReference>
<gene>
    <name evidence="8" type="ORF">M0R45_033457</name>
</gene>
<feature type="compositionally biased region" description="Low complexity" evidence="6">
    <location>
        <begin position="171"/>
        <end position="181"/>
    </location>
</feature>
<evidence type="ECO:0000256" key="6">
    <source>
        <dbReference type="SAM" id="MobiDB-lite"/>
    </source>
</evidence>
<dbReference type="Gene3D" id="2.20.25.80">
    <property type="entry name" value="WRKY domain"/>
    <property type="match status" value="1"/>
</dbReference>
<organism evidence="8 9">
    <name type="scientific">Rubus argutus</name>
    <name type="common">Southern blackberry</name>
    <dbReference type="NCBI Taxonomy" id="59490"/>
    <lineage>
        <taxon>Eukaryota</taxon>
        <taxon>Viridiplantae</taxon>
        <taxon>Streptophyta</taxon>
        <taxon>Embryophyta</taxon>
        <taxon>Tracheophyta</taxon>
        <taxon>Spermatophyta</taxon>
        <taxon>Magnoliopsida</taxon>
        <taxon>eudicotyledons</taxon>
        <taxon>Gunneridae</taxon>
        <taxon>Pentapetalae</taxon>
        <taxon>rosids</taxon>
        <taxon>fabids</taxon>
        <taxon>Rosales</taxon>
        <taxon>Rosaceae</taxon>
        <taxon>Rosoideae</taxon>
        <taxon>Rosoideae incertae sedis</taxon>
        <taxon>Rubus</taxon>
    </lineage>
</organism>
<sequence length="499" mass="54245">MPNSNSTAAAAAEKKVESFGYQEGHSEKENDELVNAKAEMSEVREENERLKKTLEHMMKDYQSLQLRFFDILRQESHSKKATNPSPTMSASTSHIEIEEPHDQLLSLCLGRSPRDPKLINDESKLVQVDHHQELKASLTLGLGSKLQLPTELVLSGPIPENSSEEPKESEVSPSSTKTPKTIRNEDDEALQQANAAKRARVSVRARCDTPTMNDGCQWRKYGQKIAKGNPCPRAYYRCTVAPACPVRKQVQRCIEDMSILITTYEGTHNHPLPMTATSMASATSAAASMLLSGSSTSQLPGLGSSHGLDFGLLDNSRPQQLYMPKLSSSPLFPTVTLDLTSSPSSSTTQYCTFPSSLSFCSSESNINLPSSWGNGYPKFGTLHPFDKKNQQYFQPNHQASSQVSLTETLTKAITSDPNFKSVIAAALSSVVGGGAANYESQGIGERLGQHLTPNGKGCASSIFNSLSSSDSQKENLMLLQPPPDSKSTTSTPAIRDKSL</sequence>
<dbReference type="SUPFAM" id="SSF118290">
    <property type="entry name" value="WRKY DNA-binding domain"/>
    <property type="match status" value="1"/>
</dbReference>
<comment type="subcellular location">
    <subcellularLocation>
        <location evidence="1">Nucleus</location>
    </subcellularLocation>
</comment>
<evidence type="ECO:0000313" key="9">
    <source>
        <dbReference type="Proteomes" id="UP001457282"/>
    </source>
</evidence>
<dbReference type="InterPro" id="IPR044810">
    <property type="entry name" value="WRKY_plant"/>
</dbReference>
<dbReference type="PANTHER" id="PTHR31429:SF24">
    <property type="entry name" value="WRKY TRANSCRIPTION FACTOR 72-RELATED"/>
    <property type="match status" value="1"/>
</dbReference>
<dbReference type="GO" id="GO:0043565">
    <property type="term" value="F:sequence-specific DNA binding"/>
    <property type="evidence" value="ECO:0007669"/>
    <property type="project" value="InterPro"/>
</dbReference>
<evidence type="ECO:0000256" key="1">
    <source>
        <dbReference type="ARBA" id="ARBA00004123"/>
    </source>
</evidence>
<evidence type="ECO:0000256" key="5">
    <source>
        <dbReference type="ARBA" id="ARBA00023242"/>
    </source>
</evidence>
<evidence type="ECO:0000256" key="4">
    <source>
        <dbReference type="ARBA" id="ARBA00023163"/>
    </source>
</evidence>
<dbReference type="InterPro" id="IPR036576">
    <property type="entry name" value="WRKY_dom_sf"/>
</dbReference>
<dbReference type="PROSITE" id="PS50811">
    <property type="entry name" value="WRKY"/>
    <property type="match status" value="1"/>
</dbReference>
<evidence type="ECO:0000256" key="3">
    <source>
        <dbReference type="ARBA" id="ARBA00023125"/>
    </source>
</evidence>
<keyword evidence="9" id="KW-1185">Reference proteome</keyword>
<dbReference type="SMART" id="SM00774">
    <property type="entry name" value="WRKY"/>
    <property type="match status" value="1"/>
</dbReference>
<name>A0AAW1WKM1_RUBAR</name>
<comment type="caution">
    <text evidence="8">The sequence shown here is derived from an EMBL/GenBank/DDBJ whole genome shotgun (WGS) entry which is preliminary data.</text>
</comment>
<dbReference type="EMBL" id="JBEDUW010000006">
    <property type="protein sequence ID" value="KAK9925118.1"/>
    <property type="molecule type" value="Genomic_DNA"/>
</dbReference>
<dbReference type="FunFam" id="2.20.25.80:FF:000002">
    <property type="entry name" value="probable WRKY transcription factor 31"/>
    <property type="match status" value="1"/>
</dbReference>
<proteinExistence type="predicted"/>
<keyword evidence="3" id="KW-0238">DNA-binding</keyword>
<keyword evidence="4" id="KW-0804">Transcription</keyword>